<dbReference type="EMBL" id="JAAAHY010000027">
    <property type="protein sequence ID" value="KAF9968300.1"/>
    <property type="molecule type" value="Genomic_DNA"/>
</dbReference>
<dbReference type="SUPFAM" id="SSF53335">
    <property type="entry name" value="S-adenosyl-L-methionine-dependent methyltransferases"/>
    <property type="match status" value="1"/>
</dbReference>
<dbReference type="AlphaFoldDB" id="A0A9P6JET1"/>
<gene>
    <name evidence="3" type="primary">METTL4</name>
    <name evidence="3" type="ORF">BGZ70_005116</name>
</gene>
<proteinExistence type="inferred from homology"/>
<feature type="region of interest" description="Disordered" evidence="2">
    <location>
        <begin position="42"/>
        <end position="66"/>
    </location>
</feature>
<feature type="compositionally biased region" description="Low complexity" evidence="2">
    <location>
        <begin position="51"/>
        <end position="64"/>
    </location>
</feature>
<reference evidence="3" key="1">
    <citation type="journal article" date="2020" name="Fungal Divers.">
        <title>Resolving the Mortierellaceae phylogeny through synthesis of multi-gene phylogenetics and phylogenomics.</title>
        <authorList>
            <person name="Vandepol N."/>
            <person name="Liber J."/>
            <person name="Desiro A."/>
            <person name="Na H."/>
            <person name="Kennedy M."/>
            <person name="Barry K."/>
            <person name="Grigoriev I.V."/>
            <person name="Miller A.N."/>
            <person name="O'Donnell K."/>
            <person name="Stajich J.E."/>
            <person name="Bonito G."/>
        </authorList>
    </citation>
    <scope>NUCLEOTIDE SEQUENCE</scope>
    <source>
        <strain evidence="3">CK1249</strain>
    </source>
</reference>
<feature type="region of interest" description="Disordered" evidence="2">
    <location>
        <begin position="429"/>
        <end position="453"/>
    </location>
</feature>
<keyword evidence="4" id="KW-1185">Reference proteome</keyword>
<dbReference type="PANTHER" id="PTHR12829">
    <property type="entry name" value="N6-ADENOSINE-METHYLTRANSFERASE"/>
    <property type="match status" value="1"/>
</dbReference>
<dbReference type="GO" id="GO:0032259">
    <property type="term" value="P:methylation"/>
    <property type="evidence" value="ECO:0007669"/>
    <property type="project" value="UniProtKB-KW"/>
</dbReference>
<dbReference type="InterPro" id="IPR007757">
    <property type="entry name" value="MT-A70-like"/>
</dbReference>
<organism evidence="3 4">
    <name type="scientific">Mortierella alpina</name>
    <name type="common">Oleaginous fungus</name>
    <name type="synonym">Mortierella renispora</name>
    <dbReference type="NCBI Taxonomy" id="64518"/>
    <lineage>
        <taxon>Eukaryota</taxon>
        <taxon>Fungi</taxon>
        <taxon>Fungi incertae sedis</taxon>
        <taxon>Mucoromycota</taxon>
        <taxon>Mortierellomycotina</taxon>
        <taxon>Mortierellomycetes</taxon>
        <taxon>Mortierellales</taxon>
        <taxon>Mortierellaceae</taxon>
        <taxon>Mortierella</taxon>
    </lineage>
</organism>
<comment type="similarity">
    <text evidence="1">Belongs to the MT-A70-like family.</text>
</comment>
<dbReference type="GO" id="GO:0003676">
    <property type="term" value="F:nucleic acid binding"/>
    <property type="evidence" value="ECO:0007669"/>
    <property type="project" value="InterPro"/>
</dbReference>
<dbReference type="PROSITE" id="PS51143">
    <property type="entry name" value="MT_A70"/>
    <property type="match status" value="1"/>
</dbReference>
<protein>
    <submittedName>
        <fullName evidence="3">Methyltransferase-like protein 4</fullName>
    </submittedName>
</protein>
<dbReference type="Pfam" id="PF05063">
    <property type="entry name" value="MT-A70"/>
    <property type="match status" value="1"/>
</dbReference>
<evidence type="ECO:0000256" key="1">
    <source>
        <dbReference type="PROSITE-ProRule" id="PRU00489"/>
    </source>
</evidence>
<evidence type="ECO:0000256" key="2">
    <source>
        <dbReference type="SAM" id="MobiDB-lite"/>
    </source>
</evidence>
<comment type="caution">
    <text evidence="3">The sequence shown here is derived from an EMBL/GenBank/DDBJ whole genome shotgun (WGS) entry which is preliminary data.</text>
</comment>
<dbReference type="OrthoDB" id="61116at2759"/>
<sequence length="512" mass="57011">MGTSSPMACNIVLHRGNTYLLEPVQEPFPQWHIRPGTFRVAQPYDQSPAHSPSLESTPETPSVSNPLEATSDILTQQPSPTAHSLTLTHRNKRKRLNKTSPADLADTDQDIAQWIQSELKSLLYTDSYQSWVQSMQHDYFYGSYVYAPASEAFAVDFVGLQPMLQMLSAGFTSTSAHESEGNEAVVFKKTLLEGGQQLCSLDLADMYETLVLNEHTEPCIVSLAAEGLPRYLIPPHSGFIAADLGRIDGLKAMARSKGGFDIIVMDPPWQNASVDRMSHYGTMDLYDLFKIPVKDLLRTKRRAGTEDEQQQYGEIVAVWVTNRAKVKKVVVDKLFPSWGLELVAHWYWLKVTTKGVPVLSLQNKHRRAYEGIIIGRRISQKKPASEQNSSSATPGGIERRILVSVPSQHSRKPSVFRILESEFFPKSDATANDKVSPSDVVEDVKDPDPDQVSKQACKASVTLNRLELFARNLEEGVISWGNEPMRYQYCGRGSESTGLVQDGFLVPSPSRA</sequence>
<dbReference type="InterPro" id="IPR002052">
    <property type="entry name" value="DNA_methylase_N6_adenine_CS"/>
</dbReference>
<evidence type="ECO:0000313" key="3">
    <source>
        <dbReference type="EMBL" id="KAF9968300.1"/>
    </source>
</evidence>
<name>A0A9P6JET1_MORAP</name>
<dbReference type="GO" id="GO:0005634">
    <property type="term" value="C:nucleus"/>
    <property type="evidence" value="ECO:0007669"/>
    <property type="project" value="TreeGrafter"/>
</dbReference>
<dbReference type="PROSITE" id="PS00092">
    <property type="entry name" value="N6_MTASE"/>
    <property type="match status" value="1"/>
</dbReference>
<dbReference type="Proteomes" id="UP000738359">
    <property type="component" value="Unassembled WGS sequence"/>
</dbReference>
<accession>A0A9P6JET1</accession>
<keyword evidence="3" id="KW-0808">Transferase</keyword>
<dbReference type="InterPro" id="IPR029063">
    <property type="entry name" value="SAM-dependent_MTases_sf"/>
</dbReference>
<dbReference type="PANTHER" id="PTHR12829:SF4">
    <property type="entry name" value="N(6)-ADENINE-SPECIFIC METHYLTRANSFERASE METTL4"/>
    <property type="match status" value="1"/>
</dbReference>
<dbReference type="GO" id="GO:0008168">
    <property type="term" value="F:methyltransferase activity"/>
    <property type="evidence" value="ECO:0007669"/>
    <property type="project" value="UniProtKB-KW"/>
</dbReference>
<keyword evidence="3" id="KW-0489">Methyltransferase</keyword>
<evidence type="ECO:0000313" key="4">
    <source>
        <dbReference type="Proteomes" id="UP000738359"/>
    </source>
</evidence>